<dbReference type="EMBL" id="JBAKIA010000006">
    <property type="protein sequence ID" value="MEJ8474709.1"/>
    <property type="molecule type" value="Genomic_DNA"/>
</dbReference>
<dbReference type="Gene3D" id="2.60.120.620">
    <property type="entry name" value="q2cbj1_9rhob like domain"/>
    <property type="match status" value="1"/>
</dbReference>
<dbReference type="GO" id="GO:0051213">
    <property type="term" value="F:dioxygenase activity"/>
    <property type="evidence" value="ECO:0007669"/>
    <property type="project" value="UniProtKB-KW"/>
</dbReference>
<organism evidence="1 2">
    <name type="scientific">Roseibium algae</name>
    <dbReference type="NCBI Taxonomy" id="3123038"/>
    <lineage>
        <taxon>Bacteria</taxon>
        <taxon>Pseudomonadati</taxon>
        <taxon>Pseudomonadota</taxon>
        <taxon>Alphaproteobacteria</taxon>
        <taxon>Hyphomicrobiales</taxon>
        <taxon>Stappiaceae</taxon>
        <taxon>Roseibium</taxon>
    </lineage>
</organism>
<comment type="caution">
    <text evidence="1">The sequence shown here is derived from an EMBL/GenBank/DDBJ whole genome shotgun (WGS) entry which is preliminary data.</text>
</comment>
<dbReference type="Proteomes" id="UP001385499">
    <property type="component" value="Unassembled WGS sequence"/>
</dbReference>
<dbReference type="SUPFAM" id="SSF51197">
    <property type="entry name" value="Clavaminate synthase-like"/>
    <property type="match status" value="1"/>
</dbReference>
<keyword evidence="1" id="KW-0560">Oxidoreductase</keyword>
<protein>
    <submittedName>
        <fullName evidence="1">Phytanoyl-CoA dioxygenase family protein</fullName>
    </submittedName>
</protein>
<dbReference type="RefSeq" id="WP_340274471.1">
    <property type="nucleotide sequence ID" value="NZ_JBAKIA010000006.1"/>
</dbReference>
<keyword evidence="2" id="KW-1185">Reference proteome</keyword>
<reference evidence="1 2" key="1">
    <citation type="submission" date="2024-02" db="EMBL/GenBank/DDBJ databases">
        <title>Roseibium algae sp. nov., isolated from marine alga (Grateloupia sp.), showing potential in myo-inositol conversion.</title>
        <authorList>
            <person name="Wang Y."/>
        </authorList>
    </citation>
    <scope>NUCLEOTIDE SEQUENCE [LARGE SCALE GENOMIC DNA]</scope>
    <source>
        <strain evidence="1 2">H3510</strain>
    </source>
</reference>
<sequence length="346" mass="39035">MRAIDVLKTPLWVAELASGAKSFCDNPIIGSRRLNEKGLHVGRLRLAQKMSDWRRRRLEGLVSAEDRQQYAEQGYICRKNALADDELAGLRREVEENTFHAYDMRQGNAVTRFIPLPPHVLEALPYLKRFVNGPLFQGSLRYVASSNSDPIFYLHVVLTKPNNGKVDPQTHFHSDTFQPTAKSWFFLYDIAVEEGPFNYIPGSHRLTEKRAAWEQMQSIHAADAKNRLHARGSFRLNAKEAREMGFDDPVAFAVPGNTLIVADTHGFHARGKSDRPSTRVGIYGSLRRNPFLPFTGLDVLSLPGLKGRQAQLHMKQLEFRAKLKGKKSSHRYVGKISITAPADFGS</sequence>
<accession>A0ABU8TKL0</accession>
<proteinExistence type="predicted"/>
<evidence type="ECO:0000313" key="2">
    <source>
        <dbReference type="Proteomes" id="UP001385499"/>
    </source>
</evidence>
<dbReference type="InterPro" id="IPR008775">
    <property type="entry name" value="Phytyl_CoA_dOase-like"/>
</dbReference>
<gene>
    <name evidence="1" type="ORF">V6575_11485</name>
</gene>
<dbReference type="Pfam" id="PF05721">
    <property type="entry name" value="PhyH"/>
    <property type="match status" value="1"/>
</dbReference>
<keyword evidence="1" id="KW-0223">Dioxygenase</keyword>
<evidence type="ECO:0000313" key="1">
    <source>
        <dbReference type="EMBL" id="MEJ8474709.1"/>
    </source>
</evidence>
<name>A0ABU8TKL0_9HYPH</name>